<keyword evidence="4 11" id="KW-1048">Host nucleus</keyword>
<evidence type="ECO:0000256" key="2">
    <source>
        <dbReference type="ARBA" id="ARBA00004192"/>
    </source>
</evidence>
<comment type="similarity">
    <text evidence="3 11">Belongs to the alphaherpesvirinae HHV-1 UL47 family.</text>
</comment>
<feature type="compositionally biased region" description="Low complexity" evidence="12">
    <location>
        <begin position="34"/>
        <end position="43"/>
    </location>
</feature>
<keyword evidence="10 11" id="KW-1035">Host cytoplasm</keyword>
<evidence type="ECO:0000256" key="7">
    <source>
        <dbReference type="ARBA" id="ARBA00022921"/>
    </source>
</evidence>
<evidence type="ECO:0000256" key="4">
    <source>
        <dbReference type="ARBA" id="ARBA00022562"/>
    </source>
</evidence>
<evidence type="ECO:0000256" key="1">
    <source>
        <dbReference type="ARBA" id="ARBA00004147"/>
    </source>
</evidence>
<comment type="subcellular location">
    <subcellularLocation>
        <location evidence="2 11">Host cytoplasm</location>
    </subcellularLocation>
    <subcellularLocation>
        <location evidence="1 11">Host nucleus</location>
    </subcellularLocation>
    <subcellularLocation>
        <location evidence="11">Virion tegument</location>
    </subcellularLocation>
    <text evidence="11">Major tegument protein of the virion. Undergoes nucleocytoplasmic shuttling during infection. Localizes to the major sites of transcription in the infected cell nucleus.</text>
</comment>
<dbReference type="GO" id="GO:0019033">
    <property type="term" value="C:viral tegument"/>
    <property type="evidence" value="ECO:0007669"/>
    <property type="project" value="UniProtKB-SubCell"/>
</dbReference>
<feature type="region of interest" description="Disordered" evidence="12">
    <location>
        <begin position="165"/>
        <end position="218"/>
    </location>
</feature>
<dbReference type="Proteomes" id="UP000325841">
    <property type="component" value="Segment"/>
</dbReference>
<feature type="region of interest" description="Disordered" evidence="12">
    <location>
        <begin position="1"/>
        <end position="94"/>
    </location>
</feature>
<evidence type="ECO:0000256" key="11">
    <source>
        <dbReference type="RuleBase" id="RU369113"/>
    </source>
</evidence>
<comment type="subunit">
    <text evidence="11">Interacts with US3 kinase. Interacts with UL31 and UL34; these interactions seem important for efficient virion nuclear egress. Interacts with UL41/VHS.</text>
</comment>
<dbReference type="GeneID" id="80531996"/>
<keyword evidence="11" id="KW-0694">RNA-binding</keyword>
<dbReference type="InterPro" id="IPR005029">
    <property type="entry name" value="Herpes_UL47"/>
</dbReference>
<comment type="function">
    <text evidence="11">Tegument protein that can bind to various RNA transcripts. Plays a role in the attenuation of selective viral and cellular mRNA degradation by modulating the activity of host shutoff RNase UL41/VHS. Also plays a role in the primary envelopment of virions in the perinuclear space, probably by interacting with two nuclear egress proteins UL31 and UL34.</text>
</comment>
<feature type="compositionally biased region" description="Basic and acidic residues" evidence="12">
    <location>
        <begin position="44"/>
        <end position="58"/>
    </location>
</feature>
<evidence type="ECO:0000256" key="3">
    <source>
        <dbReference type="ARBA" id="ARBA00005238"/>
    </source>
</evidence>
<evidence type="ECO:0000256" key="9">
    <source>
        <dbReference type="ARBA" id="ARBA00023163"/>
    </source>
</evidence>
<evidence type="ECO:0000256" key="10">
    <source>
        <dbReference type="ARBA" id="ARBA00023200"/>
    </source>
</evidence>
<name>A0A455JL23_9ALPH</name>
<evidence type="ECO:0000256" key="6">
    <source>
        <dbReference type="ARBA" id="ARBA00022844"/>
    </source>
</evidence>
<reference evidence="13 14" key="1">
    <citation type="submission" date="2018-03" db="EMBL/GenBank/DDBJ databases">
        <title>Cervid herpesvirus genomes.</title>
        <authorList>
            <person name="Das Neves C.G."/>
            <person name="Davison A.J."/>
        </authorList>
    </citation>
    <scope>NUCLEOTIDE SEQUENCE [LARGE SCALE GENOMIC DNA]</scope>
    <source>
        <strain evidence="13 14">Anlier</strain>
    </source>
</reference>
<evidence type="ECO:0000256" key="8">
    <source>
        <dbReference type="ARBA" id="ARBA00023015"/>
    </source>
</evidence>
<dbReference type="Pfam" id="PF03362">
    <property type="entry name" value="Herpes_UL47"/>
    <property type="match status" value="1"/>
</dbReference>
<organism evidence="13 14">
    <name type="scientific">Cervid alphaherpesvirus 1</name>
    <dbReference type="NCBI Taxonomy" id="79891"/>
    <lineage>
        <taxon>Viruses</taxon>
        <taxon>Duplodnaviria</taxon>
        <taxon>Heunggongvirae</taxon>
        <taxon>Peploviricota</taxon>
        <taxon>Herviviricetes</taxon>
        <taxon>Herpesvirales</taxon>
        <taxon>Orthoherpesviridae</taxon>
        <taxon>Alphaherpesvirinae</taxon>
        <taxon>Varicellovirus</taxon>
        <taxon>Varicellovirus cervidalpha1</taxon>
    </lineage>
</organism>
<keyword evidence="6 11" id="KW-0946">Virion</keyword>
<dbReference type="GO" id="GO:0030430">
    <property type="term" value="C:host cell cytoplasm"/>
    <property type="evidence" value="ECO:0007669"/>
    <property type="project" value="UniProtKB-SubCell"/>
</dbReference>
<evidence type="ECO:0000256" key="12">
    <source>
        <dbReference type="SAM" id="MobiDB-lite"/>
    </source>
</evidence>
<protein>
    <recommendedName>
        <fullName evidence="11">Tegument protein UL47</fullName>
    </recommendedName>
</protein>
<gene>
    <name evidence="13" type="primary">UL47</name>
</gene>
<keyword evidence="14" id="KW-1185">Reference proteome</keyword>
<keyword evidence="8 11" id="KW-0805">Transcription regulation</keyword>
<feature type="compositionally biased region" description="Acidic residues" evidence="12">
    <location>
        <begin position="65"/>
        <end position="84"/>
    </location>
</feature>
<dbReference type="KEGG" id="vg:80531996"/>
<dbReference type="GO" id="GO:0006355">
    <property type="term" value="P:regulation of DNA-templated transcription"/>
    <property type="evidence" value="ECO:0007669"/>
    <property type="project" value="UniProtKB-UniRule"/>
</dbReference>
<proteinExistence type="inferred from homology"/>
<dbReference type="EMBL" id="MH036942">
    <property type="protein sequence ID" value="AVT50663.1"/>
    <property type="molecule type" value="Genomic_DNA"/>
</dbReference>
<comment type="domain">
    <text evidence="11">The nuclear export signal is CRM1-dependent.</text>
</comment>
<evidence type="ECO:0000256" key="5">
    <source>
        <dbReference type="ARBA" id="ARBA00022580"/>
    </source>
</evidence>
<evidence type="ECO:0000313" key="13">
    <source>
        <dbReference type="EMBL" id="AVT50663.1"/>
    </source>
</evidence>
<sequence>MDAAGAGTPARRPRRSGTYRAHPFERPRARRSLLEALRAADAAAAERPRPPRPPRADFQRPPGEETSEDEDDVGAADGGYDSDDGFGASGGRDFGYAYGGGGAADYLYDYEEGGDGAGEAAGALPGHDPEGAAPRDYLTAHLRTLEALPATAPHRRLVERAAQRAYARQFPPRDPAAGSGAPARRARRSLRGFPRDDGPAAAGPGPEGEDDDADLREDPAPDAAYAHLEHDARLDGAPWVAGAEATVEAAEDEAAAELFAYAPALPAGAVSLPGILEGQMRPGAFFARMPLDVLCRVLPDGRAVRELRDWEMGVSPHGLMVTAWGTADPEFSVGGMYVGAPAGGRRWLAWRRAMKQAMALQHRLEAGPLCRAVDDGGVAPAEAVVFLADALLRVGRNCHLLSRPGRAGGAARRLHAAAAGPLAATQFTPPDAGPRATLFRGSLGALIYWPALRAMLTAVPAVCARRAGAALQGAEVYLLALAHAKAPGYTAEERCAASAYLSLLVALAERMLRWLYLAGAHLLGPRPTAAAFREVRAKVPYDRLPLGSAALHDAEVETVAPAAFQAALGSCALAQAYGEAYVALRTSATVLMAEYATRAERRDAREAAAAFLGVGLIAQRLLGGLNLLLNCLAGAAVYGGRRVAVREGTLARYSLLADAALPLVRPVSLVEFWETRDGIMRELRLQPMAGPPTAGKRRVVELFPSLEGMDALVGREPLGPHPVLGPLVDIAEALAEHPHLVTGDGRGSRPGGR</sequence>
<evidence type="ECO:0000313" key="14">
    <source>
        <dbReference type="Proteomes" id="UP000325841"/>
    </source>
</evidence>
<keyword evidence="5 11" id="KW-0920">Virion tegument</keyword>
<dbReference type="RefSeq" id="YP_010794979.1">
    <property type="nucleotide sequence ID" value="NC_075564.1"/>
</dbReference>
<accession>A0A455JL23</accession>
<feature type="compositionally biased region" description="Low complexity" evidence="12">
    <location>
        <begin position="1"/>
        <end position="10"/>
    </location>
</feature>
<feature type="region of interest" description="Disordered" evidence="12">
    <location>
        <begin position="107"/>
        <end position="134"/>
    </location>
</feature>
<dbReference type="GO" id="GO:0042025">
    <property type="term" value="C:host cell nucleus"/>
    <property type="evidence" value="ECO:0007669"/>
    <property type="project" value="UniProtKB-SubCell"/>
</dbReference>
<keyword evidence="9 11" id="KW-0804">Transcription</keyword>
<dbReference type="GO" id="GO:0003723">
    <property type="term" value="F:RNA binding"/>
    <property type="evidence" value="ECO:0007669"/>
    <property type="project" value="UniProtKB-UniRule"/>
</dbReference>
<keyword evidence="7 11" id="KW-0426">Late protein</keyword>